<dbReference type="EMBL" id="BKCJ010234397">
    <property type="protein sequence ID" value="GEZ03743.1"/>
    <property type="molecule type" value="Genomic_DNA"/>
</dbReference>
<feature type="compositionally biased region" description="Basic and acidic residues" evidence="1">
    <location>
        <begin position="303"/>
        <end position="330"/>
    </location>
</feature>
<dbReference type="InterPro" id="IPR043502">
    <property type="entry name" value="DNA/RNA_pol_sf"/>
</dbReference>
<dbReference type="InterPro" id="IPR057670">
    <property type="entry name" value="SH3_retrovirus"/>
</dbReference>
<proteinExistence type="predicted"/>
<feature type="compositionally biased region" description="Acidic residues" evidence="1">
    <location>
        <begin position="730"/>
        <end position="740"/>
    </location>
</feature>
<gene>
    <name evidence="5" type="ORF">Tci_475716</name>
</gene>
<evidence type="ECO:0000313" key="5">
    <source>
        <dbReference type="EMBL" id="GEZ03743.1"/>
    </source>
</evidence>
<comment type="caution">
    <text evidence="5">The sequence shown here is derived from an EMBL/GenBank/DDBJ whole genome shotgun (WGS) entry which is preliminary data.</text>
</comment>
<evidence type="ECO:0000259" key="3">
    <source>
        <dbReference type="Pfam" id="PF13976"/>
    </source>
</evidence>
<dbReference type="Pfam" id="PF07727">
    <property type="entry name" value="RVT_2"/>
    <property type="match status" value="1"/>
</dbReference>
<name>A0A699I1B4_TANCI</name>
<dbReference type="PANTHER" id="PTHR11439">
    <property type="entry name" value="GAG-POL-RELATED RETROTRANSPOSON"/>
    <property type="match status" value="1"/>
</dbReference>
<dbReference type="PANTHER" id="PTHR11439:SF509">
    <property type="entry name" value="RNA-DIRECTED DNA POLYMERASE"/>
    <property type="match status" value="1"/>
</dbReference>
<protein>
    <submittedName>
        <fullName evidence="5">Putative ribonuclease H-like domain-containing protein</fullName>
    </submittedName>
</protein>
<feature type="region of interest" description="Disordered" evidence="1">
    <location>
        <begin position="299"/>
        <end position="350"/>
    </location>
</feature>
<feature type="compositionally biased region" description="Polar residues" evidence="1">
    <location>
        <begin position="331"/>
        <end position="350"/>
    </location>
</feature>
<dbReference type="Pfam" id="PF13976">
    <property type="entry name" value="gag_pre-integrs"/>
    <property type="match status" value="1"/>
</dbReference>
<dbReference type="AlphaFoldDB" id="A0A699I1B4"/>
<reference evidence="5" key="1">
    <citation type="journal article" date="2019" name="Sci. Rep.">
        <title>Draft genome of Tanacetum cinerariifolium, the natural source of mosquito coil.</title>
        <authorList>
            <person name="Yamashiro T."/>
            <person name="Shiraishi A."/>
            <person name="Satake H."/>
            <person name="Nakayama K."/>
        </authorList>
    </citation>
    <scope>NUCLEOTIDE SEQUENCE</scope>
</reference>
<feature type="domain" description="GAG-pre-integrase" evidence="3">
    <location>
        <begin position="39"/>
        <end position="112"/>
    </location>
</feature>
<evidence type="ECO:0000259" key="4">
    <source>
        <dbReference type="Pfam" id="PF25597"/>
    </source>
</evidence>
<feature type="compositionally biased region" description="Polar residues" evidence="1">
    <location>
        <begin position="684"/>
        <end position="713"/>
    </location>
</feature>
<feature type="region of interest" description="Disordered" evidence="1">
    <location>
        <begin position="684"/>
        <end position="748"/>
    </location>
</feature>
<dbReference type="Pfam" id="PF25597">
    <property type="entry name" value="SH3_retrovirus"/>
    <property type="match status" value="1"/>
</dbReference>
<organism evidence="5">
    <name type="scientific">Tanacetum cinerariifolium</name>
    <name type="common">Dalmatian daisy</name>
    <name type="synonym">Chrysanthemum cinerariifolium</name>
    <dbReference type="NCBI Taxonomy" id="118510"/>
    <lineage>
        <taxon>Eukaryota</taxon>
        <taxon>Viridiplantae</taxon>
        <taxon>Streptophyta</taxon>
        <taxon>Embryophyta</taxon>
        <taxon>Tracheophyta</taxon>
        <taxon>Spermatophyta</taxon>
        <taxon>Magnoliopsida</taxon>
        <taxon>eudicotyledons</taxon>
        <taxon>Gunneridae</taxon>
        <taxon>Pentapetalae</taxon>
        <taxon>asterids</taxon>
        <taxon>campanulids</taxon>
        <taxon>Asterales</taxon>
        <taxon>Asteraceae</taxon>
        <taxon>Asteroideae</taxon>
        <taxon>Anthemideae</taxon>
        <taxon>Anthemidinae</taxon>
        <taxon>Tanacetum</taxon>
    </lineage>
</organism>
<evidence type="ECO:0000259" key="2">
    <source>
        <dbReference type="Pfam" id="PF07727"/>
    </source>
</evidence>
<sequence>MCDKKKSVLFTETQCLVLSLDITLLNENQVLLKVPRQNNMYSFDLKNVAPSGGLTCLFAKATIDESNLWHRRLGHIKFKAMNKLVRGNLVRGLPSKIFENDHTCVACQKGKQHKAFCKTKLVSSVSQPLQMLHIDLFGLKFVKSLNNKMYFLVVTDDFSRSPNLDFMRPFGCPVTILNALDHLGKFKGKADERFLVGYSVNSKAFRVFNSKTRKVEEYMHIIFLENKSNVAGRGPKWLIEIDSLTKSMNYEPVTTRNQTNNDAGIEINVNARQAGLEKAFDHEYIMLPFMPLHLPFSSSTLSSDDKDPDEALGKGDEGISKESKINDQERTNSNTQDVNTAEPSINTANTNINSGSLNINIVGSTDLSMSSLEETGIFHDDRKVGAEADTNNLELLTVVIRNKKDERGIIVKKKARLVAQGYTQEEGINYDEVFSPVTRIEAIRLFLAYASFMGFIVYQMDVKSGFLYVTIEEEVYVCQPPSFEDPHFPNKVYKVEKTLYGLHQAPKAWYETLSTYLLENRFRRGTIDKTLFIKKDRDDILLVQVKQKDDGIFIIQDKYMADILKKFDFTTVKTTSTPMEPNKALINDAEAEDVDVHLYRSMIRSLMYLTASKPDIMFVVCACAKFQVTPNTSHLHSVKRIFRYIKEECCCITIEERVNELRAERLAKNANPIALVATAQANQDPYYQTSKSQKSYAPSSEHSIPTRSHTTTIYKGKEIAKPITPPSESSSEEDSEDSGPEQDQRDKDTQKNLALIGKYFKKIYKPANNNLRTSSNLRNKNVDMTSWYKNDNQSGQFWNQRTMNVVGARENEVPTVDICTDSEPLEQVQNDTRYNVFANDLQHYEQSESISNICIVETDDSNAIPDSPYMCDDDIHNDQNDIESDDERVALANLKLDVDENKKIQKQLKKANTILAQELKECKTILAKISKTLGESNSVWDSCLVALQKKQIEFEKYKAFNDRTVDYDKLERKLNETLGLLAQTDIEIK</sequence>
<feature type="domain" description="Retroviral polymerase SH3-like" evidence="4">
    <location>
        <begin position="172"/>
        <end position="228"/>
    </location>
</feature>
<accession>A0A699I1B4</accession>
<evidence type="ECO:0000256" key="1">
    <source>
        <dbReference type="SAM" id="MobiDB-lite"/>
    </source>
</evidence>
<dbReference type="InterPro" id="IPR013103">
    <property type="entry name" value="RVT_2"/>
</dbReference>
<feature type="domain" description="Reverse transcriptase Ty1/copia-type" evidence="2">
    <location>
        <begin position="399"/>
        <end position="545"/>
    </location>
</feature>
<dbReference type="InterPro" id="IPR025724">
    <property type="entry name" value="GAG-pre-integrase_dom"/>
</dbReference>
<dbReference type="SUPFAM" id="SSF56672">
    <property type="entry name" value="DNA/RNA polymerases"/>
    <property type="match status" value="1"/>
</dbReference>